<evidence type="ECO:0000313" key="3">
    <source>
        <dbReference type="Proteomes" id="UP001558613"/>
    </source>
</evidence>
<proteinExistence type="predicted"/>
<reference evidence="2 3" key="1">
    <citation type="submission" date="2023-09" db="EMBL/GenBank/DDBJ databases">
        <authorList>
            <person name="Wang M."/>
        </authorList>
    </citation>
    <scope>NUCLEOTIDE SEQUENCE [LARGE SCALE GENOMIC DNA]</scope>
    <source>
        <strain evidence="2">GT-2023</strain>
        <tissue evidence="2">Liver</tissue>
    </source>
</reference>
<sequence>MATAAGEDTVWIGFMDIVPVIGTVKRAVELVLAVYNGKKAVVKEKEKAIENIVKESLKKHVKKRPDKPAAAAFSGIENVIEIRKETIAEHVKKGSKREQNLQLQLMQKRDRKE</sequence>
<feature type="region of interest" description="Disordered" evidence="1">
    <location>
        <begin position="91"/>
        <end position="113"/>
    </location>
</feature>
<evidence type="ECO:0000313" key="2">
    <source>
        <dbReference type="EMBL" id="KAL1277458.1"/>
    </source>
</evidence>
<evidence type="ECO:0000256" key="1">
    <source>
        <dbReference type="SAM" id="MobiDB-lite"/>
    </source>
</evidence>
<accession>A0ABR3NKD6</accession>
<keyword evidence="3" id="KW-1185">Reference proteome</keyword>
<comment type="caution">
    <text evidence="2">The sequence shown here is derived from an EMBL/GenBank/DDBJ whole genome shotgun (WGS) entry which is preliminary data.</text>
</comment>
<dbReference type="Proteomes" id="UP001558613">
    <property type="component" value="Unassembled WGS sequence"/>
</dbReference>
<dbReference type="EMBL" id="JAYMGO010000003">
    <property type="protein sequence ID" value="KAL1277458.1"/>
    <property type="molecule type" value="Genomic_DNA"/>
</dbReference>
<organism evidence="2 3">
    <name type="scientific">Cirrhinus molitorella</name>
    <name type="common">mud carp</name>
    <dbReference type="NCBI Taxonomy" id="172907"/>
    <lineage>
        <taxon>Eukaryota</taxon>
        <taxon>Metazoa</taxon>
        <taxon>Chordata</taxon>
        <taxon>Craniata</taxon>
        <taxon>Vertebrata</taxon>
        <taxon>Euteleostomi</taxon>
        <taxon>Actinopterygii</taxon>
        <taxon>Neopterygii</taxon>
        <taxon>Teleostei</taxon>
        <taxon>Ostariophysi</taxon>
        <taxon>Cypriniformes</taxon>
        <taxon>Cyprinidae</taxon>
        <taxon>Labeoninae</taxon>
        <taxon>Labeonini</taxon>
        <taxon>Cirrhinus</taxon>
    </lineage>
</organism>
<name>A0ABR3NKD6_9TELE</name>
<gene>
    <name evidence="2" type="ORF">QQF64_024131</name>
</gene>
<protein>
    <submittedName>
        <fullName evidence="2">Uncharacterized protein</fullName>
    </submittedName>
</protein>